<evidence type="ECO:0000313" key="2">
    <source>
        <dbReference type="EMBL" id="CAF1004795.1"/>
    </source>
</evidence>
<dbReference type="OrthoDB" id="9996582at2759"/>
<evidence type="ECO:0000313" key="3">
    <source>
        <dbReference type="Proteomes" id="UP000663828"/>
    </source>
</evidence>
<evidence type="ECO:0008006" key="4">
    <source>
        <dbReference type="Google" id="ProtNLM"/>
    </source>
</evidence>
<keyword evidence="3" id="KW-1185">Reference proteome</keyword>
<comment type="caution">
    <text evidence="1">The sequence shown here is derived from an EMBL/GenBank/DDBJ whole genome shotgun (WGS) entry which is preliminary data.</text>
</comment>
<sequence>MTTTTDSKTPSHASNVYLFKNGYGMIVKTFEFPSSTDPKQQTIELVDPPSNAVHGTFWIQPISKQTKITSIRTKKTNKSETKDCYTLGDLIESNVGQDVEILVLDYLTQKKEWMKGKIKSVQRSQNRSTDETVPVAPSPVVPTQFALPGFAVPTAAAISHSVRTGDLVLFETTDHGVTALSLSTIASIRGPTLQTTYQQKVVKNCLSIDYENQSNSTDTGLMKYLTYGLTWAPSYSLVLLSSNDPTVKRLRFSSKAVVLNDIENMNVENLFCIVGFPNTSKFASVNDPILDTANVATFLQQLQQCESTRSRRGGRSHANYSCTSNSMMTQQVMGGFPGSSDSGPDETTEDTNVDDLHLYEFKNVLLEKQERLVLPIFDVGLPYKDVYHCKIESNSAQYSYSSPTENKPYEEVWHSVKFDNATNFVLTTAPVLVTKGLNEQQFVGQDLLTYTPKGSTAFVNLTKALDIRVQSEEKVVNTSSRRFTFLSNNYQTDQIEGKLTIMNYKSEEVTVVINMSLMGKTSNYSPEPKTDIVKATEATVNPQHDVTWDINLKPKQTLEIRYVRAYNKLV</sequence>
<protein>
    <recommendedName>
        <fullName evidence="4">DUF4139 domain-containing protein</fullName>
    </recommendedName>
</protein>
<name>A0A814CHU0_ADIRI</name>
<dbReference type="Proteomes" id="UP000663828">
    <property type="component" value="Unassembled WGS sequence"/>
</dbReference>
<gene>
    <name evidence="2" type="ORF">EDS130_LOCUS15071</name>
    <name evidence="1" type="ORF">XAT740_LOCUS10118</name>
</gene>
<dbReference type="EMBL" id="CAJNOJ010000063">
    <property type="protein sequence ID" value="CAF1004795.1"/>
    <property type="molecule type" value="Genomic_DNA"/>
</dbReference>
<proteinExistence type="predicted"/>
<evidence type="ECO:0000313" key="1">
    <source>
        <dbReference type="EMBL" id="CAF0941039.1"/>
    </source>
</evidence>
<dbReference type="Proteomes" id="UP000663852">
    <property type="component" value="Unassembled WGS sequence"/>
</dbReference>
<accession>A0A814CHU0</accession>
<organism evidence="1 3">
    <name type="scientific">Adineta ricciae</name>
    <name type="common">Rotifer</name>
    <dbReference type="NCBI Taxonomy" id="249248"/>
    <lineage>
        <taxon>Eukaryota</taxon>
        <taxon>Metazoa</taxon>
        <taxon>Spiralia</taxon>
        <taxon>Gnathifera</taxon>
        <taxon>Rotifera</taxon>
        <taxon>Eurotatoria</taxon>
        <taxon>Bdelloidea</taxon>
        <taxon>Adinetida</taxon>
        <taxon>Adinetidae</taxon>
        <taxon>Adineta</taxon>
    </lineage>
</organism>
<dbReference type="EMBL" id="CAJNOR010000534">
    <property type="protein sequence ID" value="CAF0941039.1"/>
    <property type="molecule type" value="Genomic_DNA"/>
</dbReference>
<dbReference type="AlphaFoldDB" id="A0A814CHU0"/>
<reference evidence="1" key="1">
    <citation type="submission" date="2021-02" db="EMBL/GenBank/DDBJ databases">
        <authorList>
            <person name="Nowell W R."/>
        </authorList>
    </citation>
    <scope>NUCLEOTIDE SEQUENCE</scope>
</reference>